<dbReference type="GO" id="GO:0080120">
    <property type="term" value="P:CAAX-box protein maturation"/>
    <property type="evidence" value="ECO:0007669"/>
    <property type="project" value="UniProtKB-ARBA"/>
</dbReference>
<keyword evidence="3" id="KW-0645">Protease</keyword>
<protein>
    <submittedName>
        <fullName evidence="3">CAAX amino terminal protease family protein</fullName>
    </submittedName>
</protein>
<reference evidence="3" key="1">
    <citation type="submission" date="2020-02" db="EMBL/GenBank/DDBJ databases">
        <authorList>
            <person name="Meier V. D."/>
        </authorList>
    </citation>
    <scope>NUCLEOTIDE SEQUENCE</scope>
    <source>
        <strain evidence="3">AVDCRST_MAG37</strain>
    </source>
</reference>
<dbReference type="GO" id="GO:0006508">
    <property type="term" value="P:proteolysis"/>
    <property type="evidence" value="ECO:0007669"/>
    <property type="project" value="UniProtKB-KW"/>
</dbReference>
<feature type="transmembrane region" description="Helical" evidence="1">
    <location>
        <begin position="62"/>
        <end position="82"/>
    </location>
</feature>
<accession>A0A6J4QH92</accession>
<keyword evidence="1" id="KW-0472">Membrane</keyword>
<feature type="transmembrane region" description="Helical" evidence="1">
    <location>
        <begin position="184"/>
        <end position="207"/>
    </location>
</feature>
<evidence type="ECO:0000259" key="2">
    <source>
        <dbReference type="Pfam" id="PF02517"/>
    </source>
</evidence>
<dbReference type="InterPro" id="IPR003675">
    <property type="entry name" value="Rce1/LyrA-like_dom"/>
</dbReference>
<name>A0A6J4QH92_9ACTN</name>
<evidence type="ECO:0000256" key="1">
    <source>
        <dbReference type="SAM" id="Phobius"/>
    </source>
</evidence>
<dbReference type="PANTHER" id="PTHR39430">
    <property type="entry name" value="MEMBRANE-ASSOCIATED PROTEASE-RELATED"/>
    <property type="match status" value="1"/>
</dbReference>
<feature type="transmembrane region" description="Helical" evidence="1">
    <location>
        <begin position="288"/>
        <end position="307"/>
    </location>
</feature>
<dbReference type="PANTHER" id="PTHR39430:SF1">
    <property type="entry name" value="PROTEASE"/>
    <property type="match status" value="1"/>
</dbReference>
<dbReference type="EMBL" id="CADCVD010000076">
    <property type="protein sequence ID" value="CAA9444701.1"/>
    <property type="molecule type" value="Genomic_DNA"/>
</dbReference>
<dbReference type="AlphaFoldDB" id="A0A6J4QH92"/>
<dbReference type="GO" id="GO:0004175">
    <property type="term" value="F:endopeptidase activity"/>
    <property type="evidence" value="ECO:0007669"/>
    <property type="project" value="UniProtKB-ARBA"/>
</dbReference>
<feature type="transmembrane region" description="Helical" evidence="1">
    <location>
        <begin position="20"/>
        <end position="42"/>
    </location>
</feature>
<dbReference type="Pfam" id="PF02517">
    <property type="entry name" value="Rce1-like"/>
    <property type="match status" value="1"/>
</dbReference>
<keyword evidence="1" id="KW-0812">Transmembrane</keyword>
<sequence length="334" mass="35815">MLNFFYNGHEGRLRAFWRLLFQFVLYILAEVVLGGLVLFGFVTAGGMDLGGEAISRVVSDPAFLAASGIASLAAVLISVWIAGRFFDRRRPFAALGLRLEREWWLDLGFGLLLGAFLMTAIFLVELWAGWIEVTGTFETSDGMSFLPAILAPAMLFLCVGTYEELLSRGYQLTNMAEGLNYPALGPRGAVVLAWVISSSLFGLLHLANPNATLVSTVNIAFAGLLLGTGYILTGRLGIPIGLHITWNFFQGNVFGFPVSGMDDLGATFISIEQGGPSLFTGGVFGPEAGLLDIAATIVGSLLIWLWVRVRSGKAKLQASIAEPAEGTKKPASEV</sequence>
<organism evidence="3">
    <name type="scientific">uncultured Rubrobacteraceae bacterium</name>
    <dbReference type="NCBI Taxonomy" id="349277"/>
    <lineage>
        <taxon>Bacteria</taxon>
        <taxon>Bacillati</taxon>
        <taxon>Actinomycetota</taxon>
        <taxon>Rubrobacteria</taxon>
        <taxon>Rubrobacterales</taxon>
        <taxon>Rubrobacteraceae</taxon>
        <taxon>environmental samples</taxon>
    </lineage>
</organism>
<gene>
    <name evidence="3" type="ORF">AVDCRST_MAG37-1699</name>
</gene>
<feature type="transmembrane region" description="Helical" evidence="1">
    <location>
        <begin position="144"/>
        <end position="163"/>
    </location>
</feature>
<feature type="domain" description="CAAX prenyl protease 2/Lysostaphin resistance protein A-like" evidence="2">
    <location>
        <begin position="149"/>
        <end position="249"/>
    </location>
</feature>
<feature type="transmembrane region" description="Helical" evidence="1">
    <location>
        <begin position="103"/>
        <end position="124"/>
    </location>
</feature>
<evidence type="ECO:0000313" key="3">
    <source>
        <dbReference type="EMBL" id="CAA9444701.1"/>
    </source>
</evidence>
<keyword evidence="1" id="KW-1133">Transmembrane helix</keyword>
<keyword evidence="3" id="KW-0378">Hydrolase</keyword>
<feature type="transmembrane region" description="Helical" evidence="1">
    <location>
        <begin position="240"/>
        <end position="258"/>
    </location>
</feature>
<feature type="transmembrane region" description="Helical" evidence="1">
    <location>
        <begin position="213"/>
        <end position="233"/>
    </location>
</feature>
<proteinExistence type="predicted"/>